<dbReference type="OrthoDB" id="5190473at2"/>
<dbReference type="Gene3D" id="2.60.120.10">
    <property type="entry name" value="Jelly Rolls"/>
    <property type="match status" value="1"/>
</dbReference>
<dbReference type="GO" id="GO:0051213">
    <property type="term" value="F:dioxygenase activity"/>
    <property type="evidence" value="ECO:0007669"/>
    <property type="project" value="UniProtKB-KW"/>
</dbReference>
<name>A0A3D9UXM1_9MICO</name>
<dbReference type="RefSeq" id="WP_115923179.1">
    <property type="nucleotide sequence ID" value="NZ_QTUA01000001.1"/>
</dbReference>
<keyword evidence="2" id="KW-1185">Reference proteome</keyword>
<keyword evidence="1" id="KW-0223">Dioxygenase</keyword>
<dbReference type="EMBL" id="QTUA01000001">
    <property type="protein sequence ID" value="REF31325.1"/>
    <property type="molecule type" value="Genomic_DNA"/>
</dbReference>
<comment type="caution">
    <text evidence="1">The sequence shown here is derived from an EMBL/GenBank/DDBJ whole genome shotgun (WGS) entry which is preliminary data.</text>
</comment>
<dbReference type="InterPro" id="IPR011051">
    <property type="entry name" value="RmlC_Cupin_sf"/>
</dbReference>
<gene>
    <name evidence="1" type="ORF">DFJ65_2383</name>
</gene>
<dbReference type="PANTHER" id="PTHR37694:SF1">
    <property type="entry name" value="SLR8022 PROTEIN"/>
    <property type="match status" value="1"/>
</dbReference>
<keyword evidence="1" id="KW-0560">Oxidoreductase</keyword>
<reference evidence="1 2" key="1">
    <citation type="submission" date="2018-08" db="EMBL/GenBank/DDBJ databases">
        <title>Sequencing the genomes of 1000 actinobacteria strains.</title>
        <authorList>
            <person name="Klenk H.-P."/>
        </authorList>
    </citation>
    <scope>NUCLEOTIDE SEQUENCE [LARGE SCALE GENOMIC DNA]</scope>
    <source>
        <strain evidence="1 2">DSM 22967</strain>
    </source>
</reference>
<evidence type="ECO:0000313" key="1">
    <source>
        <dbReference type="EMBL" id="REF31325.1"/>
    </source>
</evidence>
<accession>A0A3D9UXM1</accession>
<dbReference type="SUPFAM" id="SSF51182">
    <property type="entry name" value="RmlC-like cupins"/>
    <property type="match status" value="1"/>
</dbReference>
<organism evidence="1 2">
    <name type="scientific">Calidifontibacter indicus</name>
    <dbReference type="NCBI Taxonomy" id="419650"/>
    <lineage>
        <taxon>Bacteria</taxon>
        <taxon>Bacillati</taxon>
        <taxon>Actinomycetota</taxon>
        <taxon>Actinomycetes</taxon>
        <taxon>Micrococcales</taxon>
        <taxon>Dermacoccaceae</taxon>
        <taxon>Calidifontibacter</taxon>
    </lineage>
</organism>
<sequence>MNHPNQVNLNELIEQQRVKAAQSRDGRSAVSIFGGGGKQLGQVLLTLTAGGCLPDHQNPGEATVQVLEGEVTLSSQEGQVRLGERGYAIVPHATHRLDAHVDSVVLLTVHRAG</sequence>
<evidence type="ECO:0000313" key="2">
    <source>
        <dbReference type="Proteomes" id="UP000256253"/>
    </source>
</evidence>
<proteinExistence type="predicted"/>
<dbReference type="InterPro" id="IPR014710">
    <property type="entry name" value="RmlC-like_jellyroll"/>
</dbReference>
<dbReference type="Proteomes" id="UP000256253">
    <property type="component" value="Unassembled WGS sequence"/>
</dbReference>
<protein>
    <submittedName>
        <fullName evidence="1">Quercetin dioxygenase-like cupin family protein</fullName>
    </submittedName>
</protein>
<dbReference type="PANTHER" id="PTHR37694">
    <property type="entry name" value="SLR8022 PROTEIN"/>
    <property type="match status" value="1"/>
</dbReference>
<dbReference type="AlphaFoldDB" id="A0A3D9UXM1"/>